<dbReference type="EMBL" id="MFPS01000006">
    <property type="protein sequence ID" value="OGH59838.1"/>
    <property type="molecule type" value="Genomic_DNA"/>
</dbReference>
<evidence type="ECO:0000313" key="2">
    <source>
        <dbReference type="Proteomes" id="UP000177067"/>
    </source>
</evidence>
<comment type="caution">
    <text evidence="1">The sequence shown here is derived from an EMBL/GenBank/DDBJ whole genome shotgun (WGS) entry which is preliminary data.</text>
</comment>
<dbReference type="Proteomes" id="UP000177067">
    <property type="component" value="Unassembled WGS sequence"/>
</dbReference>
<evidence type="ECO:0000313" key="1">
    <source>
        <dbReference type="EMBL" id="OGH59838.1"/>
    </source>
</evidence>
<dbReference type="Gene3D" id="3.40.630.30">
    <property type="match status" value="1"/>
</dbReference>
<reference evidence="1 2" key="1">
    <citation type="journal article" date="2016" name="Nat. Commun.">
        <title>Thousands of microbial genomes shed light on interconnected biogeochemical processes in an aquifer system.</title>
        <authorList>
            <person name="Anantharaman K."/>
            <person name="Brown C.T."/>
            <person name="Hug L.A."/>
            <person name="Sharon I."/>
            <person name="Castelle C.J."/>
            <person name="Probst A.J."/>
            <person name="Thomas B.C."/>
            <person name="Singh A."/>
            <person name="Wilkins M.J."/>
            <person name="Karaoz U."/>
            <person name="Brodie E.L."/>
            <person name="Williams K.H."/>
            <person name="Hubbard S.S."/>
            <person name="Banfield J.F."/>
        </authorList>
    </citation>
    <scope>NUCLEOTIDE SEQUENCE [LARGE SCALE GENOMIC DNA]</scope>
</reference>
<name>A0A1F6LKD3_9BACT</name>
<organism evidence="1 2">
    <name type="scientific">Candidatus Magasanikbacteria bacterium RIFCSPHIGHO2_01_FULL_33_34</name>
    <dbReference type="NCBI Taxonomy" id="1798671"/>
    <lineage>
        <taxon>Bacteria</taxon>
        <taxon>Candidatus Magasanikiibacteriota</taxon>
    </lineage>
</organism>
<evidence type="ECO:0008006" key="3">
    <source>
        <dbReference type="Google" id="ProtNLM"/>
    </source>
</evidence>
<sequence>MTQYATEKSLEGFCTFKTIRAIDDEKSFKLSLEIQKGALKRHNVSYVSSADESKLNLNGVYLILLVDSCNKIRGCIRVHLNLEGIELPSYIAIGAQSELFTKKILGCPHGSLAEVSSLAISEELTGQSYGFKLIKMATELSFSLGVETAFGLVPRHTRKYFINLGYVPDEVIPPVVYPEGYLSQVVWKGV</sequence>
<dbReference type="AlphaFoldDB" id="A0A1F6LKD3"/>
<accession>A0A1F6LKD3</accession>
<proteinExistence type="predicted"/>
<dbReference type="InterPro" id="IPR016181">
    <property type="entry name" value="Acyl_CoA_acyltransferase"/>
</dbReference>
<gene>
    <name evidence="1" type="ORF">A2725_02370</name>
</gene>
<dbReference type="SUPFAM" id="SSF55729">
    <property type="entry name" value="Acyl-CoA N-acyltransferases (Nat)"/>
    <property type="match status" value="1"/>
</dbReference>
<protein>
    <recommendedName>
        <fullName evidence="3">N-acetyltransferase domain-containing protein</fullName>
    </recommendedName>
</protein>